<evidence type="ECO:0000313" key="3">
    <source>
        <dbReference type="Proteomes" id="UP000215914"/>
    </source>
</evidence>
<accession>A0A9K3I389</accession>
<evidence type="ECO:0008006" key="4">
    <source>
        <dbReference type="Google" id="ProtNLM"/>
    </source>
</evidence>
<feature type="transmembrane region" description="Helical" evidence="1">
    <location>
        <begin position="12"/>
        <end position="30"/>
    </location>
</feature>
<dbReference type="PROSITE" id="PS51257">
    <property type="entry name" value="PROKAR_LIPOPROTEIN"/>
    <property type="match status" value="1"/>
</dbReference>
<keyword evidence="1" id="KW-0812">Transmembrane</keyword>
<sequence>MAKGFFGKSVTTGIGLFIGCMYSCLIYILIHQFCHLTWRYV</sequence>
<protein>
    <recommendedName>
        <fullName evidence="4">Lipoprotein</fullName>
    </recommendedName>
</protein>
<dbReference type="Gramene" id="mRNA:HanXRQr2_Chr09g0368191">
    <property type="protein sequence ID" value="mRNA:HanXRQr2_Chr09g0368191"/>
    <property type="gene ID" value="HanXRQr2_Chr09g0368191"/>
</dbReference>
<keyword evidence="1" id="KW-0472">Membrane</keyword>
<dbReference type="AlphaFoldDB" id="A0A9K3I389"/>
<dbReference type="Proteomes" id="UP000215914">
    <property type="component" value="Unassembled WGS sequence"/>
</dbReference>
<gene>
    <name evidence="2" type="ORF">HanXRQr2_Chr09g0368191</name>
</gene>
<keyword evidence="3" id="KW-1185">Reference proteome</keyword>
<reference evidence="2" key="2">
    <citation type="submission" date="2020-06" db="EMBL/GenBank/DDBJ databases">
        <title>Helianthus annuus Genome sequencing and assembly Release 2.</title>
        <authorList>
            <person name="Gouzy J."/>
            <person name="Langlade N."/>
            <person name="Munos S."/>
        </authorList>
    </citation>
    <scope>NUCLEOTIDE SEQUENCE</scope>
    <source>
        <tissue evidence="2">Leaves</tissue>
    </source>
</reference>
<evidence type="ECO:0000313" key="2">
    <source>
        <dbReference type="EMBL" id="KAF5789190.1"/>
    </source>
</evidence>
<reference evidence="2" key="1">
    <citation type="journal article" date="2017" name="Nature">
        <title>The sunflower genome provides insights into oil metabolism, flowering and Asterid evolution.</title>
        <authorList>
            <person name="Badouin H."/>
            <person name="Gouzy J."/>
            <person name="Grassa C.J."/>
            <person name="Murat F."/>
            <person name="Staton S.E."/>
            <person name="Cottret L."/>
            <person name="Lelandais-Briere C."/>
            <person name="Owens G.L."/>
            <person name="Carrere S."/>
            <person name="Mayjonade B."/>
            <person name="Legrand L."/>
            <person name="Gill N."/>
            <person name="Kane N.C."/>
            <person name="Bowers J.E."/>
            <person name="Hubner S."/>
            <person name="Bellec A."/>
            <person name="Berard A."/>
            <person name="Berges H."/>
            <person name="Blanchet N."/>
            <person name="Boniface M.C."/>
            <person name="Brunel D."/>
            <person name="Catrice O."/>
            <person name="Chaidir N."/>
            <person name="Claudel C."/>
            <person name="Donnadieu C."/>
            <person name="Faraut T."/>
            <person name="Fievet G."/>
            <person name="Helmstetter N."/>
            <person name="King M."/>
            <person name="Knapp S.J."/>
            <person name="Lai Z."/>
            <person name="Le Paslier M.C."/>
            <person name="Lippi Y."/>
            <person name="Lorenzon L."/>
            <person name="Mandel J.R."/>
            <person name="Marage G."/>
            <person name="Marchand G."/>
            <person name="Marquand E."/>
            <person name="Bret-Mestries E."/>
            <person name="Morien E."/>
            <person name="Nambeesan S."/>
            <person name="Nguyen T."/>
            <person name="Pegot-Espagnet P."/>
            <person name="Pouilly N."/>
            <person name="Raftis F."/>
            <person name="Sallet E."/>
            <person name="Schiex T."/>
            <person name="Thomas J."/>
            <person name="Vandecasteele C."/>
            <person name="Vares D."/>
            <person name="Vear F."/>
            <person name="Vautrin S."/>
            <person name="Crespi M."/>
            <person name="Mangin B."/>
            <person name="Burke J.M."/>
            <person name="Salse J."/>
            <person name="Munos S."/>
            <person name="Vincourt P."/>
            <person name="Rieseberg L.H."/>
            <person name="Langlade N.B."/>
        </authorList>
    </citation>
    <scope>NUCLEOTIDE SEQUENCE</scope>
    <source>
        <tissue evidence="2">Leaves</tissue>
    </source>
</reference>
<proteinExistence type="predicted"/>
<organism evidence="2 3">
    <name type="scientific">Helianthus annuus</name>
    <name type="common">Common sunflower</name>
    <dbReference type="NCBI Taxonomy" id="4232"/>
    <lineage>
        <taxon>Eukaryota</taxon>
        <taxon>Viridiplantae</taxon>
        <taxon>Streptophyta</taxon>
        <taxon>Embryophyta</taxon>
        <taxon>Tracheophyta</taxon>
        <taxon>Spermatophyta</taxon>
        <taxon>Magnoliopsida</taxon>
        <taxon>eudicotyledons</taxon>
        <taxon>Gunneridae</taxon>
        <taxon>Pentapetalae</taxon>
        <taxon>asterids</taxon>
        <taxon>campanulids</taxon>
        <taxon>Asterales</taxon>
        <taxon>Asteraceae</taxon>
        <taxon>Asteroideae</taxon>
        <taxon>Heliantheae alliance</taxon>
        <taxon>Heliantheae</taxon>
        <taxon>Helianthus</taxon>
    </lineage>
</organism>
<dbReference type="EMBL" id="MNCJ02000324">
    <property type="protein sequence ID" value="KAF5789190.1"/>
    <property type="molecule type" value="Genomic_DNA"/>
</dbReference>
<name>A0A9K3I389_HELAN</name>
<keyword evidence="1" id="KW-1133">Transmembrane helix</keyword>
<evidence type="ECO:0000256" key="1">
    <source>
        <dbReference type="SAM" id="Phobius"/>
    </source>
</evidence>
<comment type="caution">
    <text evidence="2">The sequence shown here is derived from an EMBL/GenBank/DDBJ whole genome shotgun (WGS) entry which is preliminary data.</text>
</comment>